<gene>
    <name evidence="14" type="primary">LOC136092445</name>
</gene>
<keyword evidence="5 8" id="KW-0067">ATP-binding</keyword>
<evidence type="ECO:0000256" key="5">
    <source>
        <dbReference type="ARBA" id="ARBA00022840"/>
    </source>
</evidence>
<dbReference type="Gene3D" id="1.10.510.10">
    <property type="entry name" value="Transferase(Phosphotransferase) domain 1"/>
    <property type="match status" value="1"/>
</dbReference>
<evidence type="ECO:0000256" key="9">
    <source>
        <dbReference type="RuleBase" id="RU000304"/>
    </source>
</evidence>
<dbReference type="InterPro" id="IPR011009">
    <property type="entry name" value="Kinase-like_dom_sf"/>
</dbReference>
<dbReference type="PANTHER" id="PTHR24350">
    <property type="entry name" value="SERINE/THREONINE-PROTEIN KINASE IAL-RELATED"/>
    <property type="match status" value="1"/>
</dbReference>
<comment type="similarity">
    <text evidence="10">Belongs to the protein kinase superfamily. Ser/Thr protein kinase family. Aurora subfamily.</text>
</comment>
<evidence type="ECO:0000256" key="2">
    <source>
        <dbReference type="ARBA" id="ARBA00022679"/>
    </source>
</evidence>
<evidence type="ECO:0000256" key="8">
    <source>
        <dbReference type="PROSITE-ProRule" id="PRU10141"/>
    </source>
</evidence>
<dbReference type="PROSITE" id="PS00108">
    <property type="entry name" value="PROTEIN_KINASE_ST"/>
    <property type="match status" value="1"/>
</dbReference>
<evidence type="ECO:0000256" key="11">
    <source>
        <dbReference type="SAM" id="MobiDB-lite"/>
    </source>
</evidence>
<dbReference type="Gene3D" id="3.30.200.20">
    <property type="entry name" value="Phosphorylase Kinase, domain 1"/>
    <property type="match status" value="1"/>
</dbReference>
<evidence type="ECO:0000259" key="12">
    <source>
        <dbReference type="PROSITE" id="PS50011"/>
    </source>
</evidence>
<feature type="region of interest" description="Disordered" evidence="11">
    <location>
        <begin position="1"/>
        <end position="53"/>
    </location>
</feature>
<keyword evidence="3 8" id="KW-0547">Nucleotide-binding</keyword>
<dbReference type="InterPro" id="IPR030616">
    <property type="entry name" value="Aur-like"/>
</dbReference>
<dbReference type="PIRSF" id="PIRSF000654">
    <property type="entry name" value="Integrin-linked_kinase"/>
    <property type="match status" value="1"/>
</dbReference>
<accession>A0ABM4DQ94</accession>
<comment type="catalytic activity">
    <reaction evidence="7 10">
        <text>L-seryl-[protein] + ATP = O-phospho-L-seryl-[protein] + ADP + H(+)</text>
        <dbReference type="Rhea" id="RHEA:17989"/>
        <dbReference type="Rhea" id="RHEA-COMP:9863"/>
        <dbReference type="Rhea" id="RHEA-COMP:11604"/>
        <dbReference type="ChEBI" id="CHEBI:15378"/>
        <dbReference type="ChEBI" id="CHEBI:29999"/>
        <dbReference type="ChEBI" id="CHEBI:30616"/>
        <dbReference type="ChEBI" id="CHEBI:83421"/>
        <dbReference type="ChEBI" id="CHEBI:456216"/>
        <dbReference type="EC" id="2.7.11.1"/>
    </reaction>
</comment>
<dbReference type="InterPro" id="IPR008271">
    <property type="entry name" value="Ser/Thr_kinase_AS"/>
</dbReference>
<dbReference type="RefSeq" id="XP_065676763.1">
    <property type="nucleotide sequence ID" value="XM_065820691.1"/>
</dbReference>
<evidence type="ECO:0000256" key="7">
    <source>
        <dbReference type="ARBA" id="ARBA00048679"/>
    </source>
</evidence>
<evidence type="ECO:0000256" key="10">
    <source>
        <dbReference type="RuleBase" id="RU367134"/>
    </source>
</evidence>
<dbReference type="SUPFAM" id="SSF56112">
    <property type="entry name" value="Protein kinase-like (PK-like)"/>
    <property type="match status" value="1"/>
</dbReference>
<dbReference type="SMART" id="SM00220">
    <property type="entry name" value="S_TKc"/>
    <property type="match status" value="1"/>
</dbReference>
<feature type="compositionally biased region" description="Basic and acidic residues" evidence="11">
    <location>
        <begin position="23"/>
        <end position="44"/>
    </location>
</feature>
<dbReference type="InterPro" id="IPR017441">
    <property type="entry name" value="Protein_kinase_ATP_BS"/>
</dbReference>
<feature type="binding site" evidence="8">
    <location>
        <position position="90"/>
    </location>
    <ligand>
        <name>ATP</name>
        <dbReference type="ChEBI" id="CHEBI:30616"/>
    </ligand>
</feature>
<organism evidence="13 14">
    <name type="scientific">Hydra vulgaris</name>
    <name type="common">Hydra</name>
    <name type="synonym">Hydra attenuata</name>
    <dbReference type="NCBI Taxonomy" id="6087"/>
    <lineage>
        <taxon>Eukaryota</taxon>
        <taxon>Metazoa</taxon>
        <taxon>Cnidaria</taxon>
        <taxon>Hydrozoa</taxon>
        <taxon>Hydroidolina</taxon>
        <taxon>Anthoathecata</taxon>
        <taxon>Aplanulata</taxon>
        <taxon>Hydridae</taxon>
        <taxon>Hydra</taxon>
    </lineage>
</organism>
<evidence type="ECO:0000256" key="1">
    <source>
        <dbReference type="ARBA" id="ARBA00022527"/>
    </source>
</evidence>
<feature type="compositionally biased region" description="Polar residues" evidence="11">
    <location>
        <begin position="1"/>
        <end position="22"/>
    </location>
</feature>
<dbReference type="Pfam" id="PF00069">
    <property type="entry name" value="Pkinase"/>
    <property type="match status" value="1"/>
</dbReference>
<evidence type="ECO:0000256" key="3">
    <source>
        <dbReference type="ARBA" id="ARBA00022741"/>
    </source>
</evidence>
<evidence type="ECO:0000256" key="6">
    <source>
        <dbReference type="ARBA" id="ARBA00047899"/>
    </source>
</evidence>
<dbReference type="PROSITE" id="PS00107">
    <property type="entry name" value="PROTEIN_KINASE_ATP"/>
    <property type="match status" value="1"/>
</dbReference>
<evidence type="ECO:0000313" key="13">
    <source>
        <dbReference type="Proteomes" id="UP001652625"/>
    </source>
</evidence>
<reference evidence="14" key="1">
    <citation type="submission" date="2025-08" db="UniProtKB">
        <authorList>
            <consortium name="RefSeq"/>
        </authorList>
    </citation>
    <scope>IDENTIFICATION</scope>
</reference>
<keyword evidence="4 10" id="KW-0418">Kinase</keyword>
<dbReference type="CDD" id="cd14007">
    <property type="entry name" value="STKc_Aurora"/>
    <property type="match status" value="1"/>
</dbReference>
<sequence>MNALKDNNFQNASKGTVKTMLQKSDKPSSSEKENQDQKEPKNQSKENPPPPIDKCWSLSDFDIGKPLGKGKFGSVYLAREKQSHFIVALKVLFKSQLMKAAVEHQLRREIEIQSHLKHPHILRLYGYFYDAKRVFLILEYAPQGELYKHLTKSERFNEAKSATYISQLASALEYCHSKKVIHRDIKPENLLLGMKGELKISDFGWSVHAPSSRRTTLCGTLDYLPPEMIEGKVHDEKVDLWSVGVLCYEFLVGKPPFETESHDHTYQLISSVKYSFPDYVSSGARDLISQLLRKKPSDRLPLADVLKHPWIQQHSSMFNKQKVSVNQTPTTSFSSLSSS</sequence>
<proteinExistence type="inferred from homology"/>
<dbReference type="InterPro" id="IPR000719">
    <property type="entry name" value="Prot_kinase_dom"/>
</dbReference>
<dbReference type="PROSITE" id="PS50011">
    <property type="entry name" value="PROTEIN_KINASE_DOM"/>
    <property type="match status" value="1"/>
</dbReference>
<evidence type="ECO:0000313" key="14">
    <source>
        <dbReference type="RefSeq" id="XP_065676763.1"/>
    </source>
</evidence>
<dbReference type="GeneID" id="136092445"/>
<keyword evidence="13" id="KW-1185">Reference proteome</keyword>
<dbReference type="EC" id="2.7.11.1" evidence="10"/>
<keyword evidence="2 10" id="KW-0808">Transferase</keyword>
<evidence type="ECO:0000256" key="4">
    <source>
        <dbReference type="ARBA" id="ARBA00022777"/>
    </source>
</evidence>
<name>A0ABM4DQ94_HYDVU</name>
<keyword evidence="1 9" id="KW-0723">Serine/threonine-protein kinase</keyword>
<comment type="catalytic activity">
    <reaction evidence="6 10">
        <text>L-threonyl-[protein] + ATP = O-phospho-L-threonyl-[protein] + ADP + H(+)</text>
        <dbReference type="Rhea" id="RHEA:46608"/>
        <dbReference type="Rhea" id="RHEA-COMP:11060"/>
        <dbReference type="Rhea" id="RHEA-COMP:11605"/>
        <dbReference type="ChEBI" id="CHEBI:15378"/>
        <dbReference type="ChEBI" id="CHEBI:30013"/>
        <dbReference type="ChEBI" id="CHEBI:30616"/>
        <dbReference type="ChEBI" id="CHEBI:61977"/>
        <dbReference type="ChEBI" id="CHEBI:456216"/>
        <dbReference type="EC" id="2.7.11.1"/>
    </reaction>
</comment>
<feature type="domain" description="Protein kinase" evidence="12">
    <location>
        <begin position="61"/>
        <end position="311"/>
    </location>
</feature>
<dbReference type="Proteomes" id="UP001652625">
    <property type="component" value="Chromosome 15"/>
</dbReference>
<protein>
    <recommendedName>
        <fullName evidence="10">Aurora kinase</fullName>
        <ecNumber evidence="10">2.7.11.1</ecNumber>
    </recommendedName>
</protein>